<evidence type="ECO:0000313" key="1">
    <source>
        <dbReference type="EMBL" id="KAF8477822.1"/>
    </source>
</evidence>
<sequence length="247" mass="28268">MKIAKARDKSSSTILNKLEEKLPASVKEWTMTVEFLIHRSLLDSSPTTVKLMLGPHSDLSEVLWMFSHFKDKKKRLTLKQNPHFYKRLPMFPKAYWGEFRMHPIETFQHPSISVLTDNLDDAGRVFLNTAGRQRAFSNVWVLSDTIIFKDVRGKLEGESIVGEAIQGIPNLWCCEEPPLSLASESPLQTMPLPIWSGPSRTARITSAKGKLLWDWREPIRQMLKSRDFNIRITDEPPSNSGYLAEST</sequence>
<reference evidence="1" key="1">
    <citation type="submission" date="2019-10" db="EMBL/GenBank/DDBJ databases">
        <authorList>
            <consortium name="DOE Joint Genome Institute"/>
            <person name="Kuo A."/>
            <person name="Miyauchi S."/>
            <person name="Kiss E."/>
            <person name="Drula E."/>
            <person name="Kohler A."/>
            <person name="Sanchez-Garcia M."/>
            <person name="Andreopoulos B."/>
            <person name="Barry K.W."/>
            <person name="Bonito G."/>
            <person name="Buee M."/>
            <person name="Carver A."/>
            <person name="Chen C."/>
            <person name="Cichocki N."/>
            <person name="Clum A."/>
            <person name="Culley D."/>
            <person name="Crous P.W."/>
            <person name="Fauchery L."/>
            <person name="Girlanda M."/>
            <person name="Hayes R."/>
            <person name="Keri Z."/>
            <person name="LaButti K."/>
            <person name="Lipzen A."/>
            <person name="Lombard V."/>
            <person name="Magnuson J."/>
            <person name="Maillard F."/>
            <person name="Morin E."/>
            <person name="Murat C."/>
            <person name="Nolan M."/>
            <person name="Ohm R."/>
            <person name="Pangilinan J."/>
            <person name="Pereira M."/>
            <person name="Perotto S."/>
            <person name="Peter M."/>
            <person name="Riley R."/>
            <person name="Sitrit Y."/>
            <person name="Stielow B."/>
            <person name="Szollosi G."/>
            <person name="Zifcakova L."/>
            <person name="Stursova M."/>
            <person name="Spatafora J.W."/>
            <person name="Tedersoo L."/>
            <person name="Vaario L.-M."/>
            <person name="Yamada A."/>
            <person name="Yan M."/>
            <person name="Wang P."/>
            <person name="Xu J."/>
            <person name="Bruns T."/>
            <person name="Baldrian P."/>
            <person name="Vilgalys R."/>
            <person name="Henrissat B."/>
            <person name="Grigoriev I.V."/>
            <person name="Hibbett D."/>
            <person name="Nagy L.G."/>
            <person name="Martin F.M."/>
        </authorList>
    </citation>
    <scope>NUCLEOTIDE SEQUENCE</scope>
    <source>
        <strain evidence="1">Prilba</strain>
    </source>
</reference>
<comment type="caution">
    <text evidence="1">The sequence shown here is derived from an EMBL/GenBank/DDBJ whole genome shotgun (WGS) entry which is preliminary data.</text>
</comment>
<dbReference type="EMBL" id="WHVB01000013">
    <property type="protein sequence ID" value="KAF8477822.1"/>
    <property type="molecule type" value="Genomic_DNA"/>
</dbReference>
<accession>A0A9P5MT00</accession>
<keyword evidence="2" id="KW-1185">Reference proteome</keyword>
<evidence type="ECO:0000313" key="2">
    <source>
        <dbReference type="Proteomes" id="UP000759537"/>
    </source>
</evidence>
<dbReference type="OrthoDB" id="3258774at2759"/>
<dbReference type="Proteomes" id="UP000759537">
    <property type="component" value="Unassembled WGS sequence"/>
</dbReference>
<protein>
    <submittedName>
        <fullName evidence="1">Uncharacterized protein</fullName>
    </submittedName>
</protein>
<proteinExistence type="predicted"/>
<dbReference type="AlphaFoldDB" id="A0A9P5MT00"/>
<organism evidence="1 2">
    <name type="scientific">Russula ochroleuca</name>
    <dbReference type="NCBI Taxonomy" id="152965"/>
    <lineage>
        <taxon>Eukaryota</taxon>
        <taxon>Fungi</taxon>
        <taxon>Dikarya</taxon>
        <taxon>Basidiomycota</taxon>
        <taxon>Agaricomycotina</taxon>
        <taxon>Agaricomycetes</taxon>
        <taxon>Russulales</taxon>
        <taxon>Russulaceae</taxon>
        <taxon>Russula</taxon>
    </lineage>
</organism>
<gene>
    <name evidence="1" type="ORF">DFH94DRAFT_93921</name>
</gene>
<reference evidence="1" key="2">
    <citation type="journal article" date="2020" name="Nat. Commun.">
        <title>Large-scale genome sequencing of mycorrhizal fungi provides insights into the early evolution of symbiotic traits.</title>
        <authorList>
            <person name="Miyauchi S."/>
            <person name="Kiss E."/>
            <person name="Kuo A."/>
            <person name="Drula E."/>
            <person name="Kohler A."/>
            <person name="Sanchez-Garcia M."/>
            <person name="Morin E."/>
            <person name="Andreopoulos B."/>
            <person name="Barry K.W."/>
            <person name="Bonito G."/>
            <person name="Buee M."/>
            <person name="Carver A."/>
            <person name="Chen C."/>
            <person name="Cichocki N."/>
            <person name="Clum A."/>
            <person name="Culley D."/>
            <person name="Crous P.W."/>
            <person name="Fauchery L."/>
            <person name="Girlanda M."/>
            <person name="Hayes R.D."/>
            <person name="Keri Z."/>
            <person name="LaButti K."/>
            <person name="Lipzen A."/>
            <person name="Lombard V."/>
            <person name="Magnuson J."/>
            <person name="Maillard F."/>
            <person name="Murat C."/>
            <person name="Nolan M."/>
            <person name="Ohm R.A."/>
            <person name="Pangilinan J."/>
            <person name="Pereira M.F."/>
            <person name="Perotto S."/>
            <person name="Peter M."/>
            <person name="Pfister S."/>
            <person name="Riley R."/>
            <person name="Sitrit Y."/>
            <person name="Stielow J.B."/>
            <person name="Szollosi G."/>
            <person name="Zifcakova L."/>
            <person name="Stursova M."/>
            <person name="Spatafora J.W."/>
            <person name="Tedersoo L."/>
            <person name="Vaario L.M."/>
            <person name="Yamada A."/>
            <person name="Yan M."/>
            <person name="Wang P."/>
            <person name="Xu J."/>
            <person name="Bruns T."/>
            <person name="Baldrian P."/>
            <person name="Vilgalys R."/>
            <person name="Dunand C."/>
            <person name="Henrissat B."/>
            <person name="Grigoriev I.V."/>
            <person name="Hibbett D."/>
            <person name="Nagy L.G."/>
            <person name="Martin F.M."/>
        </authorList>
    </citation>
    <scope>NUCLEOTIDE SEQUENCE</scope>
    <source>
        <strain evidence="1">Prilba</strain>
    </source>
</reference>
<name>A0A9P5MT00_9AGAM</name>